<evidence type="ECO:0000256" key="8">
    <source>
        <dbReference type="ARBA" id="ARBA00023128"/>
    </source>
</evidence>
<accession>A0A6H0XLV7</accession>
<evidence type="ECO:0000256" key="1">
    <source>
        <dbReference type="ARBA" id="ARBA00004374"/>
    </source>
</evidence>
<dbReference type="CDD" id="cd07305">
    <property type="entry name" value="Porin3_Tom40"/>
    <property type="match status" value="1"/>
</dbReference>
<keyword evidence="7" id="KW-0653">Protein transport</keyword>
<comment type="similarity">
    <text evidence="2">Belongs to the Tom40 family.</text>
</comment>
<organism evidence="10 11">
    <name type="scientific">Peltaster fructicola</name>
    <dbReference type="NCBI Taxonomy" id="286661"/>
    <lineage>
        <taxon>Eukaryota</taxon>
        <taxon>Fungi</taxon>
        <taxon>Dikarya</taxon>
        <taxon>Ascomycota</taxon>
        <taxon>Pezizomycotina</taxon>
        <taxon>Dothideomycetes</taxon>
        <taxon>Dothideomycetes incertae sedis</taxon>
        <taxon>Peltaster</taxon>
    </lineage>
</organism>
<dbReference type="EMBL" id="CP051139">
    <property type="protein sequence ID" value="QIW95736.1"/>
    <property type="molecule type" value="Genomic_DNA"/>
</dbReference>
<keyword evidence="11" id="KW-1185">Reference proteome</keyword>
<name>A0A6H0XLV7_9PEZI</name>
<dbReference type="Gene3D" id="2.40.160.10">
    <property type="entry name" value="Porin"/>
    <property type="match status" value="1"/>
</dbReference>
<keyword evidence="9" id="KW-0472">Membrane</keyword>
<evidence type="ECO:0000256" key="5">
    <source>
        <dbReference type="ARBA" id="ARBA00022692"/>
    </source>
</evidence>
<dbReference type="Pfam" id="PF01459">
    <property type="entry name" value="Porin_3"/>
    <property type="match status" value="1"/>
</dbReference>
<dbReference type="GO" id="GO:0030150">
    <property type="term" value="P:protein import into mitochondrial matrix"/>
    <property type="evidence" value="ECO:0007669"/>
    <property type="project" value="InterPro"/>
</dbReference>
<keyword evidence="6" id="KW-1000">Mitochondrion outer membrane</keyword>
<dbReference type="InterPro" id="IPR027246">
    <property type="entry name" value="Porin_Euk/Tom40"/>
</dbReference>
<evidence type="ECO:0008006" key="12">
    <source>
        <dbReference type="Google" id="ProtNLM"/>
    </source>
</evidence>
<keyword evidence="3" id="KW-0813">Transport</keyword>
<evidence type="ECO:0000256" key="7">
    <source>
        <dbReference type="ARBA" id="ARBA00022927"/>
    </source>
</evidence>
<proteinExistence type="inferred from homology"/>
<keyword evidence="8" id="KW-0496">Mitochondrion</keyword>
<dbReference type="OrthoDB" id="19656at2759"/>
<evidence type="ECO:0000256" key="3">
    <source>
        <dbReference type="ARBA" id="ARBA00022448"/>
    </source>
</evidence>
<reference evidence="10 11" key="1">
    <citation type="journal article" date="2016" name="Sci. Rep.">
        <title>Peltaster fructicola genome reveals evolution from an invasive phytopathogen to an ectophytic parasite.</title>
        <authorList>
            <person name="Xu C."/>
            <person name="Chen H."/>
            <person name="Gleason M.L."/>
            <person name="Xu J.R."/>
            <person name="Liu H."/>
            <person name="Zhang R."/>
            <person name="Sun G."/>
        </authorList>
    </citation>
    <scope>NUCLEOTIDE SEQUENCE [LARGE SCALE GENOMIC DNA]</scope>
    <source>
        <strain evidence="10 11">LNHT1506</strain>
    </source>
</reference>
<dbReference type="GO" id="GO:0005741">
    <property type="term" value="C:mitochondrial outer membrane"/>
    <property type="evidence" value="ECO:0007669"/>
    <property type="project" value="UniProtKB-SubCell"/>
</dbReference>
<sequence>MAAITTPLEKPVIVVPVTTPTLPPAGNSGIVDTILNVYAGFQDRRASLGLSNPGTVDNIAKEVQRDVFLTNQTFSGLRAELNKSFSISPLFQISHAFTSGSQQLSPYTFLALFGTQNTLLQAQLDSDTSLSARFNQRITDRFAFKSALQVQPASIAGPGASQLSLEQEYVGNDFTASLKSINPSVLEGGLTGMFIGSYLQSITPRLSLGLEGVWQKQAGMGPEAAISYAGRYKGDDWIGSLQLLTQGGLHGAYWKRISERVEAGVDINMQFAGAANAMMGMPSREGHATFGAKYEFSRSIFRAQVDSKGKVGCLLEKIVAPPVRVTFAGELDHAKNSAKVGLAVSIEASGEELQEQQQTIAPPAPPF</sequence>
<evidence type="ECO:0000256" key="9">
    <source>
        <dbReference type="ARBA" id="ARBA00023136"/>
    </source>
</evidence>
<dbReference type="InterPro" id="IPR037930">
    <property type="entry name" value="Tom40"/>
</dbReference>
<gene>
    <name evidence="10" type="ORF">AMS68_001254</name>
</gene>
<keyword evidence="5" id="KW-0812">Transmembrane</keyword>
<protein>
    <recommendedName>
        <fullName evidence="12">Mitochondrial import receptor subunit TOM40</fullName>
    </recommendedName>
</protein>
<dbReference type="GO" id="GO:0008320">
    <property type="term" value="F:protein transmembrane transporter activity"/>
    <property type="evidence" value="ECO:0007669"/>
    <property type="project" value="InterPro"/>
</dbReference>
<dbReference type="Proteomes" id="UP000503462">
    <property type="component" value="Chromosome 1"/>
</dbReference>
<comment type="subcellular location">
    <subcellularLocation>
        <location evidence="1">Mitochondrion outer membrane</location>
        <topology evidence="1">Multi-pass membrane protein</topology>
    </subcellularLocation>
</comment>
<evidence type="ECO:0000256" key="4">
    <source>
        <dbReference type="ARBA" id="ARBA00022452"/>
    </source>
</evidence>
<dbReference type="PANTHER" id="PTHR10802">
    <property type="entry name" value="MITOCHONDRIAL IMPORT RECEPTOR SUBUNIT TOM40"/>
    <property type="match status" value="1"/>
</dbReference>
<evidence type="ECO:0000313" key="11">
    <source>
        <dbReference type="Proteomes" id="UP000503462"/>
    </source>
</evidence>
<dbReference type="InterPro" id="IPR023614">
    <property type="entry name" value="Porin_dom_sf"/>
</dbReference>
<evidence type="ECO:0000256" key="2">
    <source>
        <dbReference type="ARBA" id="ARBA00010510"/>
    </source>
</evidence>
<evidence type="ECO:0000256" key="6">
    <source>
        <dbReference type="ARBA" id="ARBA00022787"/>
    </source>
</evidence>
<dbReference type="AlphaFoldDB" id="A0A6H0XLV7"/>
<evidence type="ECO:0000313" key="10">
    <source>
        <dbReference type="EMBL" id="QIW95736.1"/>
    </source>
</evidence>
<keyword evidence="4" id="KW-1134">Transmembrane beta strand</keyword>